<sequence>MCRRQQPVVTTTTSTTVVHAPYPQQPGIPPGYPGAPYQGYHPVPVQPQHGMPAAPYPTQYPPPYPTQPSGPPAYSETVAGALAQTDLSVWGIEGWLLKASNSRRAGQGRGSGCFLERHGMGPGQACREPALAPVGATATPEML</sequence>
<feature type="compositionally biased region" description="Pro residues" evidence="1">
    <location>
        <begin position="54"/>
        <end position="71"/>
    </location>
</feature>
<dbReference type="Proteomes" id="UP000031443">
    <property type="component" value="Unassembled WGS sequence"/>
</dbReference>
<name>M7BR99_CHEMY</name>
<dbReference type="eggNOG" id="ENOG502S2Y4">
    <property type="taxonomic scope" value="Eukaryota"/>
</dbReference>
<evidence type="ECO:0000256" key="1">
    <source>
        <dbReference type="SAM" id="MobiDB-lite"/>
    </source>
</evidence>
<protein>
    <submittedName>
        <fullName evidence="2">Protein shisa-5</fullName>
    </submittedName>
</protein>
<dbReference type="EMBL" id="KB515807">
    <property type="protein sequence ID" value="EMP39744.1"/>
    <property type="molecule type" value="Genomic_DNA"/>
</dbReference>
<dbReference type="STRING" id="8469.M7BR99"/>
<keyword evidence="3" id="KW-1185">Reference proteome</keyword>
<proteinExistence type="predicted"/>
<evidence type="ECO:0000313" key="3">
    <source>
        <dbReference type="Proteomes" id="UP000031443"/>
    </source>
</evidence>
<dbReference type="AlphaFoldDB" id="M7BR99"/>
<organism evidence="2 3">
    <name type="scientific">Chelonia mydas</name>
    <name type="common">Green sea-turtle</name>
    <name type="synonym">Chelonia agassizi</name>
    <dbReference type="NCBI Taxonomy" id="8469"/>
    <lineage>
        <taxon>Eukaryota</taxon>
        <taxon>Metazoa</taxon>
        <taxon>Chordata</taxon>
        <taxon>Craniata</taxon>
        <taxon>Vertebrata</taxon>
        <taxon>Euteleostomi</taxon>
        <taxon>Archelosauria</taxon>
        <taxon>Testudinata</taxon>
        <taxon>Testudines</taxon>
        <taxon>Cryptodira</taxon>
        <taxon>Durocryptodira</taxon>
        <taxon>Americhelydia</taxon>
        <taxon>Chelonioidea</taxon>
        <taxon>Cheloniidae</taxon>
        <taxon>Chelonia</taxon>
    </lineage>
</organism>
<evidence type="ECO:0000313" key="2">
    <source>
        <dbReference type="EMBL" id="EMP39744.1"/>
    </source>
</evidence>
<gene>
    <name evidence="2" type="ORF">UY3_03023</name>
</gene>
<reference evidence="3" key="1">
    <citation type="journal article" date="2013" name="Nat. Genet.">
        <title>The draft genomes of soft-shell turtle and green sea turtle yield insights into the development and evolution of the turtle-specific body plan.</title>
        <authorList>
            <person name="Wang Z."/>
            <person name="Pascual-Anaya J."/>
            <person name="Zadissa A."/>
            <person name="Li W."/>
            <person name="Niimura Y."/>
            <person name="Huang Z."/>
            <person name="Li C."/>
            <person name="White S."/>
            <person name="Xiong Z."/>
            <person name="Fang D."/>
            <person name="Wang B."/>
            <person name="Ming Y."/>
            <person name="Chen Y."/>
            <person name="Zheng Y."/>
            <person name="Kuraku S."/>
            <person name="Pignatelli M."/>
            <person name="Herrero J."/>
            <person name="Beal K."/>
            <person name="Nozawa M."/>
            <person name="Li Q."/>
            <person name="Wang J."/>
            <person name="Zhang H."/>
            <person name="Yu L."/>
            <person name="Shigenobu S."/>
            <person name="Wang J."/>
            <person name="Liu J."/>
            <person name="Flicek P."/>
            <person name="Searle S."/>
            <person name="Wang J."/>
            <person name="Kuratani S."/>
            <person name="Yin Y."/>
            <person name="Aken B."/>
            <person name="Zhang G."/>
            <person name="Irie N."/>
        </authorList>
    </citation>
    <scope>NUCLEOTIDE SEQUENCE [LARGE SCALE GENOMIC DNA]</scope>
</reference>
<feature type="region of interest" description="Disordered" evidence="1">
    <location>
        <begin position="38"/>
        <end position="75"/>
    </location>
</feature>
<accession>M7BR99</accession>